<keyword evidence="4 8" id="KW-0547">Nucleotide-binding</keyword>
<evidence type="ECO:0000256" key="4">
    <source>
        <dbReference type="ARBA" id="ARBA00022741"/>
    </source>
</evidence>
<evidence type="ECO:0000256" key="7">
    <source>
        <dbReference type="ARBA" id="ARBA00023150"/>
    </source>
</evidence>
<gene>
    <name evidence="8" type="primary">mobA</name>
    <name evidence="10" type="ORF">J2S11_003700</name>
</gene>
<comment type="similarity">
    <text evidence="8">Belongs to the MobA family.</text>
</comment>
<comment type="caution">
    <text evidence="8">Lacks conserved residue(s) required for the propagation of feature annotation.</text>
</comment>
<evidence type="ECO:0000313" key="11">
    <source>
        <dbReference type="Proteomes" id="UP001235840"/>
    </source>
</evidence>
<dbReference type="GO" id="GO:0061603">
    <property type="term" value="F:molybdenum cofactor guanylyltransferase activity"/>
    <property type="evidence" value="ECO:0007669"/>
    <property type="project" value="UniProtKB-EC"/>
</dbReference>
<comment type="domain">
    <text evidence="8">The N-terminal domain determines nucleotide recognition and specific binding, while the C-terminal domain determines the specific binding to the target protein.</text>
</comment>
<comment type="caution">
    <text evidence="10">The sequence shown here is derived from an EMBL/GenBank/DDBJ whole genome shotgun (WGS) entry which is preliminary data.</text>
</comment>
<comment type="catalytic activity">
    <reaction evidence="8">
        <text>Mo-molybdopterin + GTP + H(+) = Mo-molybdopterin guanine dinucleotide + diphosphate</text>
        <dbReference type="Rhea" id="RHEA:34243"/>
        <dbReference type="ChEBI" id="CHEBI:15378"/>
        <dbReference type="ChEBI" id="CHEBI:33019"/>
        <dbReference type="ChEBI" id="CHEBI:37565"/>
        <dbReference type="ChEBI" id="CHEBI:71302"/>
        <dbReference type="ChEBI" id="CHEBI:71310"/>
        <dbReference type="EC" id="2.7.7.77"/>
    </reaction>
</comment>
<dbReference type="CDD" id="cd02503">
    <property type="entry name" value="MobA"/>
    <property type="match status" value="1"/>
</dbReference>
<protein>
    <recommendedName>
        <fullName evidence="8">Probable molybdenum cofactor guanylyltransferase</fullName>
        <shortName evidence="8">MoCo guanylyltransferase</shortName>
        <ecNumber evidence="8">2.7.7.77</ecNumber>
    </recommendedName>
    <alternativeName>
        <fullName evidence="8">GTP:molybdopterin guanylyltransferase</fullName>
    </alternativeName>
    <alternativeName>
        <fullName evidence="8">Mo-MPT guanylyltransferase</fullName>
    </alternativeName>
    <alternativeName>
        <fullName evidence="8">Molybdopterin guanylyltransferase</fullName>
    </alternativeName>
    <alternativeName>
        <fullName evidence="8">Molybdopterin-guanine dinucleotide synthase</fullName>
        <shortName evidence="8">MGD synthase</shortName>
    </alternativeName>
</protein>
<keyword evidence="6 8" id="KW-0342">GTP-binding</keyword>
<feature type="domain" description="MobA-like NTP transferase" evidence="9">
    <location>
        <begin position="9"/>
        <end position="162"/>
    </location>
</feature>
<dbReference type="PANTHER" id="PTHR19136:SF81">
    <property type="entry name" value="MOLYBDENUM COFACTOR GUANYLYLTRANSFERASE"/>
    <property type="match status" value="1"/>
</dbReference>
<keyword evidence="3 8" id="KW-0479">Metal-binding</keyword>
<dbReference type="Proteomes" id="UP001235840">
    <property type="component" value="Unassembled WGS sequence"/>
</dbReference>
<dbReference type="EMBL" id="JAUSTY010000020">
    <property type="protein sequence ID" value="MDQ0167771.1"/>
    <property type="molecule type" value="Genomic_DNA"/>
</dbReference>
<dbReference type="Pfam" id="PF12804">
    <property type="entry name" value="NTP_transf_3"/>
    <property type="match status" value="1"/>
</dbReference>
<keyword evidence="10" id="KW-0548">Nucleotidyltransferase</keyword>
<keyword evidence="5 8" id="KW-0460">Magnesium</keyword>
<feature type="binding site" evidence="8">
    <location>
        <begin position="11"/>
        <end position="13"/>
    </location>
    <ligand>
        <name>GTP</name>
        <dbReference type="ChEBI" id="CHEBI:37565"/>
    </ligand>
</feature>
<organism evidence="10 11">
    <name type="scientific">Caldalkalibacillus horti</name>
    <dbReference type="NCBI Taxonomy" id="77523"/>
    <lineage>
        <taxon>Bacteria</taxon>
        <taxon>Bacillati</taxon>
        <taxon>Bacillota</taxon>
        <taxon>Bacilli</taxon>
        <taxon>Bacillales</taxon>
        <taxon>Bacillaceae</taxon>
        <taxon>Caldalkalibacillus</taxon>
    </lineage>
</organism>
<reference evidence="10 11" key="1">
    <citation type="submission" date="2023-07" db="EMBL/GenBank/DDBJ databases">
        <title>Genomic Encyclopedia of Type Strains, Phase IV (KMG-IV): sequencing the most valuable type-strain genomes for metagenomic binning, comparative biology and taxonomic classification.</title>
        <authorList>
            <person name="Goeker M."/>
        </authorList>
    </citation>
    <scope>NUCLEOTIDE SEQUENCE [LARGE SCALE GENOMIC DNA]</scope>
    <source>
        <strain evidence="10 11">DSM 12751</strain>
    </source>
</reference>
<accession>A0ABT9W3D9</accession>
<keyword evidence="7 8" id="KW-0501">Molybdenum cofactor biosynthesis</keyword>
<evidence type="ECO:0000256" key="2">
    <source>
        <dbReference type="ARBA" id="ARBA00022679"/>
    </source>
</evidence>
<keyword evidence="1 8" id="KW-0963">Cytoplasm</keyword>
<dbReference type="SUPFAM" id="SSF53448">
    <property type="entry name" value="Nucleotide-diphospho-sugar transferases"/>
    <property type="match status" value="1"/>
</dbReference>
<keyword evidence="11" id="KW-1185">Reference proteome</keyword>
<comment type="cofactor">
    <cofactor evidence="8">
        <name>Mg(2+)</name>
        <dbReference type="ChEBI" id="CHEBI:18420"/>
    </cofactor>
</comment>
<evidence type="ECO:0000256" key="3">
    <source>
        <dbReference type="ARBA" id="ARBA00022723"/>
    </source>
</evidence>
<evidence type="ECO:0000256" key="8">
    <source>
        <dbReference type="HAMAP-Rule" id="MF_00316"/>
    </source>
</evidence>
<dbReference type="InterPro" id="IPR029044">
    <property type="entry name" value="Nucleotide-diphossugar_trans"/>
</dbReference>
<dbReference type="InterPro" id="IPR013482">
    <property type="entry name" value="Molybde_CF_guanTrfase"/>
</dbReference>
<keyword evidence="2 8" id="KW-0808">Transferase</keyword>
<evidence type="ECO:0000256" key="6">
    <source>
        <dbReference type="ARBA" id="ARBA00023134"/>
    </source>
</evidence>
<evidence type="ECO:0000256" key="1">
    <source>
        <dbReference type="ARBA" id="ARBA00022490"/>
    </source>
</evidence>
<name>A0ABT9W3D9_9BACI</name>
<feature type="binding site" evidence="8">
    <location>
        <position position="23"/>
    </location>
    <ligand>
        <name>GTP</name>
        <dbReference type="ChEBI" id="CHEBI:37565"/>
    </ligand>
</feature>
<evidence type="ECO:0000259" key="9">
    <source>
        <dbReference type="Pfam" id="PF12804"/>
    </source>
</evidence>
<feature type="binding site" evidence="8">
    <location>
        <position position="106"/>
    </location>
    <ligand>
        <name>Mg(2+)</name>
        <dbReference type="ChEBI" id="CHEBI:18420"/>
    </ligand>
</feature>
<sequence>MEQQEFVSVLLAGGASRRMGQSKARLRLEGKTLVERQFEVVSPFSSSIVIVVAPEDYPFFVEMFKDCFKVLIVMDQANIRGFGPLAGIYTAMNKIEAQAYFVLACDLIYFPSELLAKLKAYSLNHLAHEAFVPKEGTYNQPLAAIYRCGPSVLYTLLQNNKKRLADLLEVLKVHEIKEDQWRGWTEVKDPFYNLNHAKDYEEMIRKENL</sequence>
<comment type="function">
    <text evidence="8">Transfers a GMP moiety from GTP to Mo-molybdopterin (Mo-MPT) cofactor (Moco or molybdenum cofactor) to form Mo-molybdopterin guanine dinucleotide (Mo-MGD) cofactor.</text>
</comment>
<dbReference type="PANTHER" id="PTHR19136">
    <property type="entry name" value="MOLYBDENUM COFACTOR GUANYLYLTRANSFERASE"/>
    <property type="match status" value="1"/>
</dbReference>
<evidence type="ECO:0000256" key="5">
    <source>
        <dbReference type="ARBA" id="ARBA00022842"/>
    </source>
</evidence>
<dbReference type="EC" id="2.7.7.77" evidence="8"/>
<dbReference type="RefSeq" id="WP_307396956.1">
    <property type="nucleotide sequence ID" value="NZ_BAAADK010000049.1"/>
</dbReference>
<evidence type="ECO:0000313" key="10">
    <source>
        <dbReference type="EMBL" id="MDQ0167771.1"/>
    </source>
</evidence>
<dbReference type="InterPro" id="IPR025877">
    <property type="entry name" value="MobA-like_NTP_Trfase"/>
</dbReference>
<dbReference type="Gene3D" id="3.90.550.10">
    <property type="entry name" value="Spore Coat Polysaccharide Biosynthesis Protein SpsA, Chain A"/>
    <property type="match status" value="1"/>
</dbReference>
<comment type="subcellular location">
    <subcellularLocation>
        <location evidence="8">Cytoplasm</location>
    </subcellularLocation>
</comment>
<feature type="binding site" evidence="8">
    <location>
        <position position="106"/>
    </location>
    <ligand>
        <name>GTP</name>
        <dbReference type="ChEBI" id="CHEBI:37565"/>
    </ligand>
</feature>
<dbReference type="HAMAP" id="MF_00316">
    <property type="entry name" value="MobA"/>
    <property type="match status" value="1"/>
</dbReference>
<proteinExistence type="inferred from homology"/>
<feature type="binding site" evidence="8">
    <location>
        <position position="75"/>
    </location>
    <ligand>
        <name>GTP</name>
        <dbReference type="ChEBI" id="CHEBI:37565"/>
    </ligand>
</feature>